<sequence length="506" mass="56465">MKTKMRMMKGALLRVQGRLHRAGRCVRKVVPKTGLSSISKPKRSAKTRPADKASQEQTAQSPQDILQGLTHRESGTPFPSKAVASDAANAKREADWPMVDANPLASTAEGEPVVSYLEGSPRLMWAKYDVKQGVTILPDADLFEALKGAVLERRRVDCAEVSQRRRLGRLLGLHESIDEKVADLESCIAQSERFSTEEKAKERSGLQEELRVLVRKRSEALEAHRACHRALDERFLSQRENLLDLIYTFEQMFVADGLMEEEEEGPKGAEEDLDTDKSMCIAGSPSAALLSDDQGDRTLRHKSSLDNLRAVDAEHENDRASRAEAKQLTENYQPMQTRLYVVEQSFENRVEWFERGEAERKQKLEAGEAVETTSAFDRRQLEDTRVLTRQLIDAEEALEAAKAAAVAAGVQVPGSEVESGFVDDVDDGYRLSSEDDEGTGVNRTAIEAWLELVPKFDTNEIPEVGIDDWEARSVEICDSSSMVAEGGERRRIDKWRAMCAKKADEG</sequence>
<protein>
    <submittedName>
        <fullName evidence="2">Uncharacterized protein</fullName>
    </submittedName>
</protein>
<organism evidence="2 3">
    <name type="scientific">Friedmanniomyces simplex</name>
    <dbReference type="NCBI Taxonomy" id="329884"/>
    <lineage>
        <taxon>Eukaryota</taxon>
        <taxon>Fungi</taxon>
        <taxon>Dikarya</taxon>
        <taxon>Ascomycota</taxon>
        <taxon>Pezizomycotina</taxon>
        <taxon>Dothideomycetes</taxon>
        <taxon>Dothideomycetidae</taxon>
        <taxon>Mycosphaerellales</taxon>
        <taxon>Teratosphaeriaceae</taxon>
        <taxon>Friedmanniomyces</taxon>
    </lineage>
</organism>
<proteinExistence type="predicted"/>
<comment type="caution">
    <text evidence="2">The sequence shown here is derived from an EMBL/GenBank/DDBJ whole genome shotgun (WGS) entry which is preliminary data.</text>
</comment>
<reference evidence="2 3" key="1">
    <citation type="submission" date="2017-03" db="EMBL/GenBank/DDBJ databases">
        <title>Genomes of endolithic fungi from Antarctica.</title>
        <authorList>
            <person name="Coleine C."/>
            <person name="Masonjones S."/>
            <person name="Stajich J.E."/>
        </authorList>
    </citation>
    <scope>NUCLEOTIDE SEQUENCE [LARGE SCALE GENOMIC DNA]</scope>
    <source>
        <strain evidence="2 3">CCFEE 5184</strain>
    </source>
</reference>
<feature type="region of interest" description="Disordered" evidence="1">
    <location>
        <begin position="70"/>
        <end position="89"/>
    </location>
</feature>
<accession>A0A4U0X9F1</accession>
<evidence type="ECO:0000313" key="3">
    <source>
        <dbReference type="Proteomes" id="UP000309340"/>
    </source>
</evidence>
<gene>
    <name evidence="2" type="ORF">B0A55_06818</name>
</gene>
<keyword evidence="3" id="KW-1185">Reference proteome</keyword>
<dbReference type="AlphaFoldDB" id="A0A4U0X9F1"/>
<evidence type="ECO:0000256" key="1">
    <source>
        <dbReference type="SAM" id="MobiDB-lite"/>
    </source>
</evidence>
<dbReference type="EMBL" id="NAJQ01000317">
    <property type="protein sequence ID" value="TKA72256.1"/>
    <property type="molecule type" value="Genomic_DNA"/>
</dbReference>
<dbReference type="Proteomes" id="UP000309340">
    <property type="component" value="Unassembled WGS sequence"/>
</dbReference>
<name>A0A4U0X9F1_9PEZI</name>
<dbReference type="OrthoDB" id="5391053at2759"/>
<evidence type="ECO:0000313" key="2">
    <source>
        <dbReference type="EMBL" id="TKA72256.1"/>
    </source>
</evidence>
<feature type="region of interest" description="Disordered" evidence="1">
    <location>
        <begin position="30"/>
        <end position="63"/>
    </location>
</feature>